<gene>
    <name evidence="1" type="ORF">DSO57_1035594</name>
</gene>
<dbReference type="EMBL" id="QTSX02005289">
    <property type="protein sequence ID" value="KAJ9059998.1"/>
    <property type="molecule type" value="Genomic_DNA"/>
</dbReference>
<evidence type="ECO:0000313" key="2">
    <source>
        <dbReference type="Proteomes" id="UP001165960"/>
    </source>
</evidence>
<sequence length="491" mass="54877">MLRKEGIRVNVRPRARVSTRPRMSQARSGLPAQNPSASAPNIPKEKYSRFPSIDRAYHNLLAFAETAKALALNPTLWRSILRGTVFFIVSANLYATAWGTYATFYARYIPVLTSVTPIYFDFGKNFPSTKIPAVSNNKQALFDYGQPYDITLELDVPESAINLDLGNFMVRLELQNRAGRDLYVSQRPTMIVYRSALLRGLSTIAYSIPLLLDMKSEHRTLKIPLAEGFKDDYDDIITHVEVVISNPKIQIYNSRLRIDAHLTGLRYIMYHWSAIAAAFFTSFFFVAEIVFCIFAWQLGVYIWGRIQLIDQAEEASQSAESNQSSTSSLGSSEGIEQAEPQQAAPESSTAMPPTEEEEWERLSNHLSTGAITPPGMTPLDQTPQNASNLASILRYRSNYSQSPTQSFVRGEDSNLDMDLLRFMSQAQDHLTTSSSHTELDLERQTGTLVGFDGTAKDNDNDIGEGPSTDFYPTPASEATARGRYTPNKKAQ</sequence>
<organism evidence="1 2">
    <name type="scientific">Entomophthora muscae</name>
    <dbReference type="NCBI Taxonomy" id="34485"/>
    <lineage>
        <taxon>Eukaryota</taxon>
        <taxon>Fungi</taxon>
        <taxon>Fungi incertae sedis</taxon>
        <taxon>Zoopagomycota</taxon>
        <taxon>Entomophthoromycotina</taxon>
        <taxon>Entomophthoromycetes</taxon>
        <taxon>Entomophthorales</taxon>
        <taxon>Entomophthoraceae</taxon>
        <taxon>Entomophthora</taxon>
    </lineage>
</organism>
<accession>A0ACC2SCI5</accession>
<comment type="caution">
    <text evidence="1">The sequence shown here is derived from an EMBL/GenBank/DDBJ whole genome shotgun (WGS) entry which is preliminary data.</text>
</comment>
<dbReference type="Proteomes" id="UP001165960">
    <property type="component" value="Unassembled WGS sequence"/>
</dbReference>
<reference evidence="1" key="1">
    <citation type="submission" date="2022-04" db="EMBL/GenBank/DDBJ databases">
        <title>Genome of the entomopathogenic fungus Entomophthora muscae.</title>
        <authorList>
            <person name="Elya C."/>
            <person name="Lovett B.R."/>
            <person name="Lee E."/>
            <person name="Macias A.M."/>
            <person name="Hajek A.E."/>
            <person name="De Bivort B.L."/>
            <person name="Kasson M.T."/>
            <person name="De Fine Licht H.H."/>
            <person name="Stajich J.E."/>
        </authorList>
    </citation>
    <scope>NUCLEOTIDE SEQUENCE</scope>
    <source>
        <strain evidence="1">Berkeley</strain>
    </source>
</reference>
<name>A0ACC2SCI5_9FUNG</name>
<evidence type="ECO:0000313" key="1">
    <source>
        <dbReference type="EMBL" id="KAJ9059998.1"/>
    </source>
</evidence>
<protein>
    <submittedName>
        <fullName evidence="1">Uncharacterized protein</fullName>
    </submittedName>
</protein>
<keyword evidence="2" id="KW-1185">Reference proteome</keyword>
<proteinExistence type="predicted"/>